<gene>
    <name evidence="1" type="ORF">GALL_233160</name>
</gene>
<evidence type="ECO:0000313" key="1">
    <source>
        <dbReference type="EMBL" id="OIQ94658.1"/>
    </source>
</evidence>
<comment type="caution">
    <text evidence="1">The sequence shown here is derived from an EMBL/GenBank/DDBJ whole genome shotgun (WGS) entry which is preliminary data.</text>
</comment>
<proteinExistence type="predicted"/>
<protein>
    <submittedName>
        <fullName evidence="1">Uncharacterized protein</fullName>
    </submittedName>
</protein>
<name>A0A1J5RGW3_9ZZZZ</name>
<accession>A0A1J5RGW3</accession>
<reference evidence="1" key="1">
    <citation type="submission" date="2016-10" db="EMBL/GenBank/DDBJ databases">
        <title>Sequence of Gallionella enrichment culture.</title>
        <authorList>
            <person name="Poehlein A."/>
            <person name="Muehling M."/>
            <person name="Daniel R."/>
        </authorList>
    </citation>
    <scope>NUCLEOTIDE SEQUENCE</scope>
</reference>
<dbReference type="AlphaFoldDB" id="A0A1J5RGW3"/>
<sequence length="241" mass="26394">MSTVIELDDPTTWPTGLRSAVARTVTDARRAEPFPSDLHLTDTELWNIRDALDGHRVLLFHAARLLPGEIEDILAGGLQMLDERLIERKITEAASRDYITDSQARMLIAERAPLDGSAGRRAAQVCAIPSLRALDYGVHGVLPLMTQWGGEAIYRAHERDALGPLLRSLGQPAIVAFSAPALRATDLWFPRLEAVVVSISLGLVDANADVFLRSAVPASDIRGVWLLGMPEYDAHPILPRQ</sequence>
<dbReference type="EMBL" id="MLJW01000181">
    <property type="protein sequence ID" value="OIQ94658.1"/>
    <property type="molecule type" value="Genomic_DNA"/>
</dbReference>
<organism evidence="1">
    <name type="scientific">mine drainage metagenome</name>
    <dbReference type="NCBI Taxonomy" id="410659"/>
    <lineage>
        <taxon>unclassified sequences</taxon>
        <taxon>metagenomes</taxon>
        <taxon>ecological metagenomes</taxon>
    </lineage>
</organism>